<protein>
    <recommendedName>
        <fullName evidence="13">Cysteine protease</fullName>
        <ecNumber evidence="13">3.4.22.-</ecNumber>
    </recommendedName>
</protein>
<dbReference type="GO" id="GO:0004197">
    <property type="term" value="F:cysteine-type endopeptidase activity"/>
    <property type="evidence" value="ECO:0007669"/>
    <property type="project" value="TreeGrafter"/>
</dbReference>
<feature type="compositionally biased region" description="Gly residues" evidence="15">
    <location>
        <begin position="269"/>
        <end position="285"/>
    </location>
</feature>
<name>A0A2V0P0Q7_9CHLO</name>
<dbReference type="PANTHER" id="PTHR22624:SF49">
    <property type="entry name" value="CYSTEINE PROTEASE"/>
    <property type="match status" value="1"/>
</dbReference>
<dbReference type="OrthoDB" id="2960936at2759"/>
<evidence type="ECO:0000256" key="3">
    <source>
        <dbReference type="ARBA" id="ARBA00022448"/>
    </source>
</evidence>
<evidence type="ECO:0000256" key="15">
    <source>
        <dbReference type="SAM" id="MobiDB-lite"/>
    </source>
</evidence>
<keyword evidence="9 13" id="KW-0072">Autophagy</keyword>
<accession>A0A2V0P0Q7</accession>
<keyword evidence="8 13" id="KW-0653">Protein transport</keyword>
<dbReference type="GO" id="GO:0019786">
    <property type="term" value="F:protein-phosphatidylethanolamide deconjugating activity"/>
    <property type="evidence" value="ECO:0007669"/>
    <property type="project" value="InterPro"/>
</dbReference>
<dbReference type="GO" id="GO:0034727">
    <property type="term" value="P:piecemeal microautophagy of the nucleus"/>
    <property type="evidence" value="ECO:0007669"/>
    <property type="project" value="TreeGrafter"/>
</dbReference>
<evidence type="ECO:0000256" key="13">
    <source>
        <dbReference type="RuleBase" id="RU363115"/>
    </source>
</evidence>
<dbReference type="EC" id="3.4.22.-" evidence="13"/>
<comment type="subcellular location">
    <subcellularLocation>
        <location evidence="1 13">Cytoplasm</location>
    </subcellularLocation>
</comment>
<evidence type="ECO:0000256" key="12">
    <source>
        <dbReference type="ARBA" id="ARBA00045891"/>
    </source>
</evidence>
<evidence type="ECO:0000256" key="14">
    <source>
        <dbReference type="SAM" id="Coils"/>
    </source>
</evidence>
<proteinExistence type="inferred from homology"/>
<feature type="compositionally biased region" description="Low complexity" evidence="15">
    <location>
        <begin position="286"/>
        <end position="296"/>
    </location>
</feature>
<keyword evidence="6 13" id="KW-0378">Hydrolase</keyword>
<organism evidence="17 18">
    <name type="scientific">Raphidocelis subcapitata</name>
    <dbReference type="NCBI Taxonomy" id="307507"/>
    <lineage>
        <taxon>Eukaryota</taxon>
        <taxon>Viridiplantae</taxon>
        <taxon>Chlorophyta</taxon>
        <taxon>core chlorophytes</taxon>
        <taxon>Chlorophyceae</taxon>
        <taxon>CS clade</taxon>
        <taxon>Sphaeropleales</taxon>
        <taxon>Selenastraceae</taxon>
        <taxon>Raphidocelis</taxon>
    </lineage>
</organism>
<keyword evidence="5 13" id="KW-0645">Protease</keyword>
<keyword evidence="3" id="KW-0813">Transport</keyword>
<comment type="caution">
    <text evidence="17">The sequence shown here is derived from an EMBL/GenBank/DDBJ whole genome shotgun (WGS) entry which is preliminary data.</text>
</comment>
<comment type="similarity">
    <text evidence="2 13">Belongs to the peptidase C54 family.</text>
</comment>
<dbReference type="SUPFAM" id="SSF54001">
    <property type="entry name" value="Cysteine proteinases"/>
    <property type="match status" value="1"/>
</dbReference>
<evidence type="ECO:0000313" key="18">
    <source>
        <dbReference type="Proteomes" id="UP000247498"/>
    </source>
</evidence>
<evidence type="ECO:0000256" key="5">
    <source>
        <dbReference type="ARBA" id="ARBA00022670"/>
    </source>
</evidence>
<comment type="function">
    <text evidence="12">Cysteine protease that plays a key role in autophagy by mediating both proteolytic activation and delipidation of ATG8 family proteins. The protease activity is required for proteolytic activation of ATG8 family proteins: cleaves the C-terminal amino acid of ATG8 proteins to reveal a C-terminal glycine. Exposure of the glycine at the C-terminus is essential for ATG8 proteins conjugation to phosphatidylethanolamine (PE) and insertion to membranes, which is necessary for autophagy. In addition to the protease activity, also mediates delipidation of PE-conjugated ATG8 proteins.</text>
</comment>
<evidence type="ECO:0000256" key="11">
    <source>
        <dbReference type="ARBA" id="ARBA00038724"/>
    </source>
</evidence>
<feature type="region of interest" description="Disordered" evidence="15">
    <location>
        <begin position="463"/>
        <end position="501"/>
    </location>
</feature>
<evidence type="ECO:0000256" key="10">
    <source>
        <dbReference type="ARBA" id="ARBA00029362"/>
    </source>
</evidence>
<dbReference type="GO" id="GO:0035973">
    <property type="term" value="P:aggrephagy"/>
    <property type="evidence" value="ECO:0007669"/>
    <property type="project" value="TreeGrafter"/>
</dbReference>
<dbReference type="InParanoid" id="A0A2V0P0Q7"/>
<keyword evidence="4 13" id="KW-0963">Cytoplasm</keyword>
<dbReference type="FunCoup" id="A0A2V0P0Q7">
    <property type="interactions" value="1999"/>
</dbReference>
<dbReference type="InterPro" id="IPR038765">
    <property type="entry name" value="Papain-like_cys_pep_sf"/>
</dbReference>
<evidence type="ECO:0000256" key="9">
    <source>
        <dbReference type="ARBA" id="ARBA00023006"/>
    </source>
</evidence>
<evidence type="ECO:0000256" key="4">
    <source>
        <dbReference type="ARBA" id="ARBA00022490"/>
    </source>
</evidence>
<feature type="compositionally biased region" description="Gly residues" evidence="15">
    <location>
        <begin position="465"/>
        <end position="493"/>
    </location>
</feature>
<gene>
    <name evidence="17" type="ORF">Rsub_06589</name>
</gene>
<evidence type="ECO:0000313" key="17">
    <source>
        <dbReference type="EMBL" id="GBF93456.1"/>
    </source>
</evidence>
<dbReference type="GO" id="GO:0015031">
    <property type="term" value="P:protein transport"/>
    <property type="evidence" value="ECO:0007669"/>
    <property type="project" value="UniProtKB-KW"/>
</dbReference>
<dbReference type="AlphaFoldDB" id="A0A2V0P0Q7"/>
<evidence type="ECO:0000256" key="1">
    <source>
        <dbReference type="ARBA" id="ARBA00004496"/>
    </source>
</evidence>
<feature type="coiled-coil region" evidence="14">
    <location>
        <begin position="198"/>
        <end position="225"/>
    </location>
</feature>
<dbReference type="InterPro" id="IPR005078">
    <property type="entry name" value="Peptidase_C54"/>
</dbReference>
<dbReference type="STRING" id="307507.A0A2V0P0Q7"/>
<dbReference type="Proteomes" id="UP000247498">
    <property type="component" value="Unassembled WGS sequence"/>
</dbReference>
<reference evidence="17 18" key="1">
    <citation type="journal article" date="2018" name="Sci. Rep.">
        <title>Raphidocelis subcapitata (=Pseudokirchneriella subcapitata) provides an insight into genome evolution and environmental adaptations in the Sphaeropleales.</title>
        <authorList>
            <person name="Suzuki S."/>
            <person name="Yamaguchi H."/>
            <person name="Nakajima N."/>
            <person name="Kawachi M."/>
        </authorList>
    </citation>
    <scope>NUCLEOTIDE SEQUENCE [LARGE SCALE GENOMIC DNA]</scope>
    <source>
        <strain evidence="17 18">NIES-35</strain>
    </source>
</reference>
<evidence type="ECO:0000259" key="16">
    <source>
        <dbReference type="Pfam" id="PF03416"/>
    </source>
</evidence>
<feature type="domain" description="Peptidase C54 catalytic" evidence="16">
    <location>
        <begin position="90"/>
        <end position="445"/>
    </location>
</feature>
<dbReference type="EMBL" id="BDRX01000041">
    <property type="protein sequence ID" value="GBF93456.1"/>
    <property type="molecule type" value="Genomic_DNA"/>
</dbReference>
<evidence type="ECO:0000256" key="7">
    <source>
        <dbReference type="ARBA" id="ARBA00022807"/>
    </source>
</evidence>
<dbReference type="GO" id="GO:0000423">
    <property type="term" value="P:mitophagy"/>
    <property type="evidence" value="ECO:0007669"/>
    <property type="project" value="TreeGrafter"/>
</dbReference>
<dbReference type="InterPro" id="IPR046792">
    <property type="entry name" value="Peptidase_C54_cat"/>
</dbReference>
<evidence type="ECO:0000256" key="2">
    <source>
        <dbReference type="ARBA" id="ARBA00010958"/>
    </source>
</evidence>
<comment type="catalytic activity">
    <reaction evidence="10">
        <text>[protein]-C-terminal L-amino acid-glycyl-phosphatidylethanolamide + H2O = [protein]-C-terminal L-amino acid-glycine + a 1,2-diacyl-sn-glycero-3-phosphoethanolamine</text>
        <dbReference type="Rhea" id="RHEA:67548"/>
        <dbReference type="Rhea" id="RHEA-COMP:17323"/>
        <dbReference type="Rhea" id="RHEA-COMP:17324"/>
        <dbReference type="ChEBI" id="CHEBI:15377"/>
        <dbReference type="ChEBI" id="CHEBI:64612"/>
        <dbReference type="ChEBI" id="CHEBI:172940"/>
        <dbReference type="ChEBI" id="CHEBI:172941"/>
    </reaction>
    <physiologicalReaction direction="left-to-right" evidence="10">
        <dbReference type="Rhea" id="RHEA:67549"/>
    </physiologicalReaction>
</comment>
<evidence type="ECO:0000256" key="6">
    <source>
        <dbReference type="ARBA" id="ARBA00022801"/>
    </source>
</evidence>
<dbReference type="PANTHER" id="PTHR22624">
    <property type="entry name" value="CYSTEINE PROTEASE ATG4"/>
    <property type="match status" value="1"/>
</dbReference>
<dbReference type="Pfam" id="PF03416">
    <property type="entry name" value="Peptidase_C54"/>
    <property type="match status" value="1"/>
</dbReference>
<keyword evidence="18" id="KW-1185">Reference proteome</keyword>
<dbReference type="GO" id="GO:0016485">
    <property type="term" value="P:protein processing"/>
    <property type="evidence" value="ECO:0007669"/>
    <property type="project" value="TreeGrafter"/>
</dbReference>
<dbReference type="GO" id="GO:0000045">
    <property type="term" value="P:autophagosome assembly"/>
    <property type="evidence" value="ECO:0007669"/>
    <property type="project" value="TreeGrafter"/>
</dbReference>
<evidence type="ECO:0000256" key="8">
    <source>
        <dbReference type="ARBA" id="ARBA00022927"/>
    </source>
</evidence>
<dbReference type="GO" id="GO:0005737">
    <property type="term" value="C:cytoplasm"/>
    <property type="evidence" value="ECO:0007669"/>
    <property type="project" value="UniProtKB-SubCell"/>
</dbReference>
<keyword evidence="7" id="KW-0788">Thiol protease</keyword>
<sequence>MGSPAPGAPPTDQAAACSSPSGAQEWLVKLGAALPSWRGMAQALGLRRLQELIQGTCSLSDQPVWLLGVWYGATDRETGAAGLTPEVEAALLEDFTARLWFTYRREFPAIGNSRLTSDVGWGCTLRSGQMLLAEALMRHAFGRIARPPRGDAEAAEMARVVALFLDGGRYPFSIHSICRVGAPHGVVAGRWLGPWVLCHALQSAVAEAEQRQLAAEQQAQQAAGRKQAPQEHARRRLLVHVLCSPGGGAPSLQPDSLIGIFGGGSAGDGADGSGGSGVDSGGGHSAGCSASAPAAAPDECGTSGEQAEQSQQDGQPEPQPQPEPQQQQQPQDPPPGVLLLIPLTLGVGKINEVYHAQLRDVLTFPQSVGVVGGRPGASLYFVGAQEPGAVLYLDPHEVQEAAQLPRDLGSFSCSVPRLMPLSAVDPSLAIGFYCGAPGELADLCARLEALAARAGNAPILTVDRTGGGGGGGGGGGREAGGGEGGGGAGGEGAGEADWEML</sequence>
<feature type="region of interest" description="Disordered" evidence="15">
    <location>
        <begin position="269"/>
        <end position="338"/>
    </location>
</feature>
<comment type="subunit">
    <text evidence="11">Interacts with ATG8.</text>
</comment>
<keyword evidence="14" id="KW-0175">Coiled coil</keyword>